<dbReference type="GO" id="GO:0006508">
    <property type="term" value="P:proteolysis"/>
    <property type="evidence" value="ECO:0007669"/>
    <property type="project" value="InterPro"/>
</dbReference>
<dbReference type="SUPFAM" id="SSF50494">
    <property type="entry name" value="Trypsin-like serine proteases"/>
    <property type="match status" value="1"/>
</dbReference>
<evidence type="ECO:0000256" key="2">
    <source>
        <dbReference type="SAM" id="SignalP"/>
    </source>
</evidence>
<sequence length="483" mass="49024">MKRTHRVLGLLALGLGIVGALPGPVAAAEPSAAVAPTGDVHIPPTMRTQFYNGQDSSVKEFPFIIAGLREGGSRPQGQTCTGSVVAPRKILIAAHCKAAEGTKTFLYGLDDLNAGGGTRLGVVSYDTHPKYVNFDQGYDVAVVTTDADIPVPNGQYAKVAGSSDTELSKPGKSGVGVGYGKKDFNDDSKDVTVDKATLPVRDPGQCTGVGNGVKPATMICAGFADGNPTILPGDSGGPLIIDGKVAGVASWSRSDFKWYSIYGRLNNDMGDWVNQQIGTPPTQDKFTLAVTPGAVKVDPGKYVSATVTSKAGTNGSEKVDLTASGLPEGATATFQPASINSGDSAKVTIETAANTPQRDYSVTISGKGTTDTATTTLTLTVGTGTPPTGDIKVTVSPGSGSARPGFFTSATVTATGGSGSLSLKASGTGLPFAPFFNPSTISSGGSSTMQVVAPFQAGTYTVTITATDSAGKTGTATYTLNVS</sequence>
<dbReference type="PROSITE" id="PS50240">
    <property type="entry name" value="TRYPSIN_DOM"/>
    <property type="match status" value="1"/>
</dbReference>
<gene>
    <name evidence="4" type="ORF">SAMN05421504_11681</name>
</gene>
<dbReference type="STRING" id="589385.SAMN05421504_11681"/>
<dbReference type="InterPro" id="IPR043504">
    <property type="entry name" value="Peptidase_S1_PA_chymotrypsin"/>
</dbReference>
<dbReference type="Gene3D" id="2.40.10.10">
    <property type="entry name" value="Trypsin-like serine proteases"/>
    <property type="match status" value="1"/>
</dbReference>
<dbReference type="Pfam" id="PF00089">
    <property type="entry name" value="Trypsin"/>
    <property type="match status" value="1"/>
</dbReference>
<feature type="chain" id="PRO_5011610219" evidence="2">
    <location>
        <begin position="28"/>
        <end position="483"/>
    </location>
</feature>
<evidence type="ECO:0000256" key="1">
    <source>
        <dbReference type="ARBA" id="ARBA00023157"/>
    </source>
</evidence>
<reference evidence="4 5" key="1">
    <citation type="submission" date="2016-10" db="EMBL/GenBank/DDBJ databases">
        <authorList>
            <person name="de Groot N.N."/>
        </authorList>
    </citation>
    <scope>NUCLEOTIDE SEQUENCE [LARGE SCALE GENOMIC DNA]</scope>
    <source>
        <strain evidence="4 5">CPCC 202699</strain>
    </source>
</reference>
<dbReference type="EMBL" id="FNON01000016">
    <property type="protein sequence ID" value="SDZ43113.1"/>
    <property type="molecule type" value="Genomic_DNA"/>
</dbReference>
<accession>A0A1H3SYA6</accession>
<keyword evidence="5" id="KW-1185">Reference proteome</keyword>
<dbReference type="InterPro" id="IPR001254">
    <property type="entry name" value="Trypsin_dom"/>
</dbReference>
<dbReference type="InterPro" id="IPR033116">
    <property type="entry name" value="TRYPSIN_SER"/>
</dbReference>
<feature type="signal peptide" evidence="2">
    <location>
        <begin position="1"/>
        <end position="27"/>
    </location>
</feature>
<keyword evidence="2" id="KW-0732">Signal</keyword>
<dbReference type="InterPro" id="IPR009003">
    <property type="entry name" value="Peptidase_S1_PA"/>
</dbReference>
<dbReference type="PROSITE" id="PS00135">
    <property type="entry name" value="TRYPSIN_SER"/>
    <property type="match status" value="1"/>
</dbReference>
<feature type="domain" description="Peptidase S1" evidence="3">
    <location>
        <begin position="50"/>
        <end position="278"/>
    </location>
</feature>
<dbReference type="InterPro" id="IPR050430">
    <property type="entry name" value="Peptidase_S1"/>
</dbReference>
<keyword evidence="1" id="KW-1015">Disulfide bond</keyword>
<protein>
    <submittedName>
        <fullName evidence="4">Trypsin</fullName>
    </submittedName>
</protein>
<dbReference type="InterPro" id="IPR013783">
    <property type="entry name" value="Ig-like_fold"/>
</dbReference>
<evidence type="ECO:0000259" key="3">
    <source>
        <dbReference type="PROSITE" id="PS50240"/>
    </source>
</evidence>
<dbReference type="GO" id="GO:0004252">
    <property type="term" value="F:serine-type endopeptidase activity"/>
    <property type="evidence" value="ECO:0007669"/>
    <property type="project" value="InterPro"/>
</dbReference>
<dbReference type="PANTHER" id="PTHR24276:SF98">
    <property type="entry name" value="FI18310P1-RELATED"/>
    <property type="match status" value="1"/>
</dbReference>
<dbReference type="AlphaFoldDB" id="A0A1H3SYA6"/>
<dbReference type="GO" id="GO:0005975">
    <property type="term" value="P:carbohydrate metabolic process"/>
    <property type="evidence" value="ECO:0007669"/>
    <property type="project" value="UniProtKB-ARBA"/>
</dbReference>
<organism evidence="4 5">
    <name type="scientific">Amycolatopsis xylanica</name>
    <dbReference type="NCBI Taxonomy" id="589385"/>
    <lineage>
        <taxon>Bacteria</taxon>
        <taxon>Bacillati</taxon>
        <taxon>Actinomycetota</taxon>
        <taxon>Actinomycetes</taxon>
        <taxon>Pseudonocardiales</taxon>
        <taxon>Pseudonocardiaceae</taxon>
        <taxon>Amycolatopsis</taxon>
    </lineage>
</organism>
<dbReference type="Gene3D" id="2.60.40.10">
    <property type="entry name" value="Immunoglobulins"/>
    <property type="match status" value="1"/>
</dbReference>
<evidence type="ECO:0000313" key="5">
    <source>
        <dbReference type="Proteomes" id="UP000199515"/>
    </source>
</evidence>
<dbReference type="RefSeq" id="WP_245757744.1">
    <property type="nucleotide sequence ID" value="NZ_FNON01000016.1"/>
</dbReference>
<dbReference type="Proteomes" id="UP000199515">
    <property type="component" value="Unassembled WGS sequence"/>
</dbReference>
<evidence type="ECO:0000313" key="4">
    <source>
        <dbReference type="EMBL" id="SDZ43113.1"/>
    </source>
</evidence>
<dbReference type="PANTHER" id="PTHR24276">
    <property type="entry name" value="POLYSERASE-RELATED"/>
    <property type="match status" value="1"/>
</dbReference>
<name>A0A1H3SYA6_9PSEU</name>
<dbReference type="SMART" id="SM00020">
    <property type="entry name" value="Tryp_SPc"/>
    <property type="match status" value="1"/>
</dbReference>
<proteinExistence type="predicted"/>